<protein>
    <submittedName>
        <fullName evidence="2">Uncharacterized protein</fullName>
    </submittedName>
</protein>
<evidence type="ECO:0000256" key="1">
    <source>
        <dbReference type="SAM" id="MobiDB-lite"/>
    </source>
</evidence>
<evidence type="ECO:0000313" key="2">
    <source>
        <dbReference type="EMBL" id="KAK1725140.1"/>
    </source>
</evidence>
<proteinExistence type="predicted"/>
<sequence length="184" mass="18961">MSLYLSLPSTFSPGFTVSSALPTLVTPTDTATLSSVSGGYDYPPSTQESTASLGTTVGSAKPTLVSSSTSDIPGGYDTEYPAPTSSPGTIVSSALPTLISSTASSIPGGYDYPPSSSSQSSQESRSTEYLDTTVASARPSLVSPSISEISPTPTTFETRKSDGFTSASTIYGGYEFGRRRALRM</sequence>
<feature type="region of interest" description="Disordered" evidence="1">
    <location>
        <begin position="105"/>
        <end position="161"/>
    </location>
</feature>
<feature type="compositionally biased region" description="Polar residues" evidence="1">
    <location>
        <begin position="44"/>
        <end position="71"/>
    </location>
</feature>
<comment type="caution">
    <text evidence="2">The sequence shown here is derived from an EMBL/GenBank/DDBJ whole genome shotgun (WGS) entry which is preliminary data.</text>
</comment>
<feature type="compositionally biased region" description="Low complexity" evidence="1">
    <location>
        <begin position="143"/>
        <end position="155"/>
    </location>
</feature>
<evidence type="ECO:0000313" key="3">
    <source>
        <dbReference type="Proteomes" id="UP001244207"/>
    </source>
</evidence>
<dbReference type="AlphaFoldDB" id="A0AAD8URK8"/>
<accession>A0AAD8URK8</accession>
<reference evidence="2" key="1">
    <citation type="submission" date="2021-12" db="EMBL/GenBank/DDBJ databases">
        <title>Comparative genomics, transcriptomics and evolutionary studies reveal genomic signatures of adaptation to plant cell wall in hemibiotrophic fungi.</title>
        <authorList>
            <consortium name="DOE Joint Genome Institute"/>
            <person name="Baroncelli R."/>
            <person name="Diaz J.F."/>
            <person name="Benocci T."/>
            <person name="Peng M."/>
            <person name="Battaglia E."/>
            <person name="Haridas S."/>
            <person name="Andreopoulos W."/>
            <person name="Labutti K."/>
            <person name="Pangilinan J."/>
            <person name="Floch G.L."/>
            <person name="Makela M.R."/>
            <person name="Henrissat B."/>
            <person name="Grigoriev I.V."/>
            <person name="Crouch J.A."/>
            <person name="De Vries R.P."/>
            <person name="Sukno S.A."/>
            <person name="Thon M.R."/>
        </authorList>
    </citation>
    <scope>NUCLEOTIDE SEQUENCE</scope>
    <source>
        <strain evidence="2">CBS 112980</strain>
    </source>
</reference>
<keyword evidence="3" id="KW-1185">Reference proteome</keyword>
<feature type="region of interest" description="Disordered" evidence="1">
    <location>
        <begin position="36"/>
        <end position="88"/>
    </location>
</feature>
<dbReference type="GeneID" id="85392100"/>
<dbReference type="EMBL" id="JAHMHS010000044">
    <property type="protein sequence ID" value="KAK1725140.1"/>
    <property type="molecule type" value="Genomic_DNA"/>
</dbReference>
<gene>
    <name evidence="2" type="ORF">BDZ83DRAFT_620571</name>
</gene>
<name>A0AAD8URK8_GLOAC</name>
<organism evidence="2 3">
    <name type="scientific">Glomerella acutata</name>
    <name type="common">Colletotrichum acutatum</name>
    <dbReference type="NCBI Taxonomy" id="27357"/>
    <lineage>
        <taxon>Eukaryota</taxon>
        <taxon>Fungi</taxon>
        <taxon>Dikarya</taxon>
        <taxon>Ascomycota</taxon>
        <taxon>Pezizomycotina</taxon>
        <taxon>Sordariomycetes</taxon>
        <taxon>Hypocreomycetidae</taxon>
        <taxon>Glomerellales</taxon>
        <taxon>Glomerellaceae</taxon>
        <taxon>Colletotrichum</taxon>
        <taxon>Colletotrichum acutatum species complex</taxon>
    </lineage>
</organism>
<feature type="compositionally biased region" description="Low complexity" evidence="1">
    <location>
        <begin position="105"/>
        <end position="124"/>
    </location>
</feature>
<dbReference type="RefSeq" id="XP_060365195.1">
    <property type="nucleotide sequence ID" value="XM_060508201.1"/>
</dbReference>
<dbReference type="Proteomes" id="UP001244207">
    <property type="component" value="Unassembled WGS sequence"/>
</dbReference>